<protein>
    <recommendedName>
        <fullName evidence="7">GtrA/DPMS transmembrane domain-containing protein</fullName>
    </recommendedName>
</protein>
<dbReference type="OrthoDB" id="2317964at2"/>
<keyword evidence="9" id="KW-1185">Reference proteome</keyword>
<evidence type="ECO:0000256" key="1">
    <source>
        <dbReference type="ARBA" id="ARBA00004141"/>
    </source>
</evidence>
<proteinExistence type="inferred from homology"/>
<sequence>MDFIRKHRDFAVYCLFGFLASIINIIIFDVSHNNFGVPLWIANTIAWFISNVFSFFVTKIFVFKTEMGSYKKMFNEGIYFIVSRLFSLLFDDVFMIVAVLIFPLNNILIKAIDQLVVGLFNYYSSKWIFNYNNRNIIEKIKQFRISQKNNEKKESEAKEI</sequence>
<reference evidence="8 9" key="1">
    <citation type="journal article" date="2015" name="Genome Announc.">
        <title>Expanding the biotechnology potential of lactobacilli through comparative genomics of 213 strains and associated genera.</title>
        <authorList>
            <person name="Sun Z."/>
            <person name="Harris H.M."/>
            <person name="McCann A."/>
            <person name="Guo C."/>
            <person name="Argimon S."/>
            <person name="Zhang W."/>
            <person name="Yang X."/>
            <person name="Jeffery I.B."/>
            <person name="Cooney J.C."/>
            <person name="Kagawa T.F."/>
            <person name="Liu W."/>
            <person name="Song Y."/>
            <person name="Salvetti E."/>
            <person name="Wrobel A."/>
            <person name="Rasinkangas P."/>
            <person name="Parkhill J."/>
            <person name="Rea M.C."/>
            <person name="O'Sullivan O."/>
            <person name="Ritari J."/>
            <person name="Douillard F.P."/>
            <person name="Paul Ross R."/>
            <person name="Yang R."/>
            <person name="Briner A.E."/>
            <person name="Felis G.E."/>
            <person name="de Vos W.M."/>
            <person name="Barrangou R."/>
            <person name="Klaenhammer T.R."/>
            <person name="Caufield P.W."/>
            <person name="Cui Y."/>
            <person name="Zhang H."/>
            <person name="O'Toole P.W."/>
        </authorList>
    </citation>
    <scope>NUCLEOTIDE SEQUENCE [LARGE SCALE GENOMIC DNA]</scope>
    <source>
        <strain evidence="8 9">DSM 19682</strain>
    </source>
</reference>
<name>A0A0R1KJF9_9LACO</name>
<dbReference type="Pfam" id="PF04138">
    <property type="entry name" value="GtrA_DPMS_TM"/>
    <property type="match status" value="1"/>
</dbReference>
<feature type="domain" description="GtrA/DPMS transmembrane" evidence="7">
    <location>
        <begin position="13"/>
        <end position="128"/>
    </location>
</feature>
<evidence type="ECO:0000256" key="6">
    <source>
        <dbReference type="SAM" id="Phobius"/>
    </source>
</evidence>
<comment type="caution">
    <text evidence="8">The sequence shown here is derived from an EMBL/GenBank/DDBJ whole genome shotgun (WGS) entry which is preliminary data.</text>
</comment>
<keyword evidence="4 6" id="KW-1133">Transmembrane helix</keyword>
<comment type="subcellular location">
    <subcellularLocation>
        <location evidence="1">Membrane</location>
        <topology evidence="1">Multi-pass membrane protein</topology>
    </subcellularLocation>
</comment>
<gene>
    <name evidence="8" type="ORF">FD03_GL001572</name>
</gene>
<evidence type="ECO:0000256" key="4">
    <source>
        <dbReference type="ARBA" id="ARBA00022989"/>
    </source>
</evidence>
<accession>A0A0R1KJF9</accession>
<feature type="transmembrane region" description="Helical" evidence="6">
    <location>
        <begin position="78"/>
        <end position="101"/>
    </location>
</feature>
<keyword evidence="3 6" id="KW-0812">Transmembrane</keyword>
<keyword evidence="5 6" id="KW-0472">Membrane</keyword>
<dbReference type="STRING" id="1423775.FD03_GL001572"/>
<evidence type="ECO:0000256" key="5">
    <source>
        <dbReference type="ARBA" id="ARBA00023136"/>
    </source>
</evidence>
<dbReference type="AlphaFoldDB" id="A0A0R1KJF9"/>
<dbReference type="PATRIC" id="fig|1423775.4.peg.1603"/>
<dbReference type="EMBL" id="AZDZ01000019">
    <property type="protein sequence ID" value="KRK79207.1"/>
    <property type="molecule type" value="Genomic_DNA"/>
</dbReference>
<dbReference type="InterPro" id="IPR007267">
    <property type="entry name" value="GtrA_DPMS_TM"/>
</dbReference>
<organism evidence="8 9">
    <name type="scientific">Companilactobacillus nodensis DSM 19682 = JCM 14932 = NBRC 107160</name>
    <dbReference type="NCBI Taxonomy" id="1423775"/>
    <lineage>
        <taxon>Bacteria</taxon>
        <taxon>Bacillati</taxon>
        <taxon>Bacillota</taxon>
        <taxon>Bacilli</taxon>
        <taxon>Lactobacillales</taxon>
        <taxon>Lactobacillaceae</taxon>
        <taxon>Companilactobacillus</taxon>
    </lineage>
</organism>
<dbReference type="PANTHER" id="PTHR38459">
    <property type="entry name" value="PROPHAGE BACTOPRENOL-LINKED GLUCOSE TRANSLOCASE HOMOLOG"/>
    <property type="match status" value="1"/>
</dbReference>
<feature type="transmembrane region" description="Helical" evidence="6">
    <location>
        <begin position="12"/>
        <end position="31"/>
    </location>
</feature>
<comment type="similarity">
    <text evidence="2">Belongs to the GtrA family.</text>
</comment>
<dbReference type="RefSeq" id="WP_025023115.1">
    <property type="nucleotide sequence ID" value="NZ_AZDZ01000019.1"/>
</dbReference>
<evidence type="ECO:0000256" key="2">
    <source>
        <dbReference type="ARBA" id="ARBA00009399"/>
    </source>
</evidence>
<evidence type="ECO:0000256" key="3">
    <source>
        <dbReference type="ARBA" id="ARBA00022692"/>
    </source>
</evidence>
<evidence type="ECO:0000259" key="7">
    <source>
        <dbReference type="Pfam" id="PF04138"/>
    </source>
</evidence>
<evidence type="ECO:0000313" key="9">
    <source>
        <dbReference type="Proteomes" id="UP000051248"/>
    </source>
</evidence>
<dbReference type="Proteomes" id="UP000051248">
    <property type="component" value="Unassembled WGS sequence"/>
</dbReference>
<dbReference type="GO" id="GO:0005886">
    <property type="term" value="C:plasma membrane"/>
    <property type="evidence" value="ECO:0007669"/>
    <property type="project" value="TreeGrafter"/>
</dbReference>
<dbReference type="PANTHER" id="PTHR38459:SF5">
    <property type="entry name" value="CELL WALL TEICHOIC ACID GLYCOSYLATION PROTEIN GTCA"/>
    <property type="match status" value="1"/>
</dbReference>
<evidence type="ECO:0000313" key="8">
    <source>
        <dbReference type="EMBL" id="KRK79207.1"/>
    </source>
</evidence>
<dbReference type="InterPro" id="IPR051401">
    <property type="entry name" value="GtrA_CellWall_Glycosyl"/>
</dbReference>
<feature type="transmembrane region" description="Helical" evidence="6">
    <location>
        <begin position="37"/>
        <end position="57"/>
    </location>
</feature>
<dbReference type="GO" id="GO:0000271">
    <property type="term" value="P:polysaccharide biosynthetic process"/>
    <property type="evidence" value="ECO:0007669"/>
    <property type="project" value="InterPro"/>
</dbReference>